<evidence type="ECO:0000256" key="2">
    <source>
        <dbReference type="SAM" id="Phobius"/>
    </source>
</evidence>
<name>W5IID3_SCAIO</name>
<reference evidence="3 4" key="1">
    <citation type="submission" date="2012-01" db="EMBL/GenBank/DDBJ databases">
        <title>The Genome Sequence of Scardovia inopinata F0304.</title>
        <authorList>
            <consortium name="The Broad Institute Genome Sequencing Platform"/>
            <person name="Earl A."/>
            <person name="Ward D."/>
            <person name="Feldgarden M."/>
            <person name="Gevers D."/>
            <person name="Izard J."/>
            <person name="Baranova O.V."/>
            <person name="Blanton J.M."/>
            <person name="Tanner A.C."/>
            <person name="Dewhirst F.E."/>
            <person name="Young S.K."/>
            <person name="Zeng Q."/>
            <person name="Gargeya S."/>
            <person name="Fitzgerald M."/>
            <person name="Haas B."/>
            <person name="Abouelleil A."/>
            <person name="Alvarado L."/>
            <person name="Arachchi H.M."/>
            <person name="Berlin A."/>
            <person name="Chapman S.B."/>
            <person name="Gearin G."/>
            <person name="Goldberg J."/>
            <person name="Griggs A."/>
            <person name="Gujja S."/>
            <person name="Hansen M."/>
            <person name="Heiman D."/>
            <person name="Howarth C."/>
            <person name="Larimer J."/>
            <person name="Lui A."/>
            <person name="MacDonald P.J."/>
            <person name="McCowen C."/>
            <person name="Montmayeur A."/>
            <person name="Murphy C."/>
            <person name="Neiman D."/>
            <person name="Pearson M."/>
            <person name="Priest M."/>
            <person name="Roberts A."/>
            <person name="Saif S."/>
            <person name="Shea T."/>
            <person name="Sisk P."/>
            <person name="Stolte C."/>
            <person name="Sykes S."/>
            <person name="Wortman J."/>
            <person name="Nusbaum C."/>
            <person name="Birren B."/>
        </authorList>
    </citation>
    <scope>NUCLEOTIDE SEQUENCE [LARGE SCALE GENOMIC DNA]</scope>
    <source>
        <strain evidence="3 4">F0304</strain>
    </source>
</reference>
<dbReference type="EMBL" id="ADCX01000002">
    <property type="protein sequence ID" value="EFG26729.1"/>
    <property type="molecule type" value="Genomic_DNA"/>
</dbReference>
<keyword evidence="2" id="KW-0472">Membrane</keyword>
<feature type="region of interest" description="Disordered" evidence="1">
    <location>
        <begin position="47"/>
        <end position="69"/>
    </location>
</feature>
<feature type="transmembrane region" description="Helical" evidence="2">
    <location>
        <begin position="21"/>
        <end position="40"/>
    </location>
</feature>
<dbReference type="eggNOG" id="ENOG50325P5">
    <property type="taxonomic scope" value="Bacteria"/>
</dbReference>
<protein>
    <recommendedName>
        <fullName evidence="5">DUF4854 domain-containing protein</fullName>
    </recommendedName>
</protein>
<dbReference type="HOGENOM" id="CLU_1383327_0_0_11"/>
<accession>W5IID3</accession>
<evidence type="ECO:0000313" key="4">
    <source>
        <dbReference type="Proteomes" id="UP000005777"/>
    </source>
</evidence>
<dbReference type="Pfam" id="PF16146">
    <property type="entry name" value="DUF4854"/>
    <property type="match status" value="1"/>
</dbReference>
<proteinExistence type="predicted"/>
<sequence>MQHKYQISRKAAGRTGLTKTGLTVILSLSLGLGVGLSLGACGNGSVSAPKTTSQSVSPQTSTSSPSEAQKKAAEVRILARYLSSAKMTQQIDTANKQMGKNGSVTMTSKDKTVVMTVTLNNSLFGGESTETVKKNLKAKKDLFTDQYATIGAQIVKQIEKETKLTHIKLQLNIKTQDGQTVITKTYTEKSFSKALKNSQNQSE</sequence>
<comment type="caution">
    <text evidence="3">The sequence shown here is derived from an EMBL/GenBank/DDBJ whole genome shotgun (WGS) entry which is preliminary data.</text>
</comment>
<organism evidence="3 4">
    <name type="scientific">Scardovia inopinata F0304</name>
    <dbReference type="NCBI Taxonomy" id="641146"/>
    <lineage>
        <taxon>Bacteria</taxon>
        <taxon>Bacillati</taxon>
        <taxon>Actinomycetota</taxon>
        <taxon>Actinomycetes</taxon>
        <taxon>Bifidobacteriales</taxon>
        <taxon>Bifidobacteriaceae</taxon>
        <taxon>Scardovia</taxon>
    </lineage>
</organism>
<gene>
    <name evidence="3" type="ORF">HMPREF9020_00356</name>
</gene>
<keyword evidence="4" id="KW-1185">Reference proteome</keyword>
<dbReference type="Proteomes" id="UP000005777">
    <property type="component" value="Unassembled WGS sequence"/>
</dbReference>
<dbReference type="RefSeq" id="WP_006292712.1">
    <property type="nucleotide sequence ID" value="NZ_GG770225.1"/>
</dbReference>
<dbReference type="InterPro" id="IPR032327">
    <property type="entry name" value="DUF4854"/>
</dbReference>
<feature type="compositionally biased region" description="Low complexity" evidence="1">
    <location>
        <begin position="51"/>
        <end position="66"/>
    </location>
</feature>
<evidence type="ECO:0008006" key="5">
    <source>
        <dbReference type="Google" id="ProtNLM"/>
    </source>
</evidence>
<dbReference type="AlphaFoldDB" id="W5IID3"/>
<keyword evidence="2" id="KW-1133">Transmembrane helix</keyword>
<evidence type="ECO:0000256" key="1">
    <source>
        <dbReference type="SAM" id="MobiDB-lite"/>
    </source>
</evidence>
<evidence type="ECO:0000313" key="3">
    <source>
        <dbReference type="EMBL" id="EFG26729.1"/>
    </source>
</evidence>
<keyword evidence="2" id="KW-0812">Transmembrane</keyword>